<gene>
    <name evidence="1" type="ORF">BD311DRAFT_798263</name>
</gene>
<accession>A0A4Q9MGN5</accession>
<dbReference type="AlphaFoldDB" id="A0A4Q9MGN5"/>
<sequence>MSTSPQEGRPSVQELCFLLQRCNVVFPDGKTQQPSQEHGRVINTSSWGTFTDMVAVLCAYHPDCQAATVSFRPQMGLNLSIATRVSPASTKLQEYMERFMLLLGEALRPGDEGLTGAGILVTYILVDGLGLDSSASPAAFLGVVDDRLSHKTAQNLQGHPSRWAEVLRGWRVAFGHLQALRGRNTSLRLEQAEVDHAMRLWNWATTAVRALRGSSELSKLRKEDHDGSRLAPIARVFDSLRYITSWIENVRQGPEPRSRALENSLKNIRIVWIESHPRPVEEQTNPILLRKWLLSVVHSEFLLPGEPESVVDRLLGDATIPAGWTDFCNKATPHQDLALLAHLLLQEDQKNSPHYIASTSPDCVVCRACFDEAEKQQMTTLFQGPLVTDLSPGLPPTVTPLVENILSEWLSEAVRKRVGSTIFSMQGESDTIAEPRLLEELTRWRGTLEETRNTGSL</sequence>
<name>A0A4Q9MGN5_9APHY</name>
<reference evidence="1" key="1">
    <citation type="submission" date="2019-01" db="EMBL/GenBank/DDBJ databases">
        <title>Draft genome sequences of three monokaryotic isolates of the white-rot basidiomycete fungus Dichomitus squalens.</title>
        <authorList>
            <consortium name="DOE Joint Genome Institute"/>
            <person name="Lopez S.C."/>
            <person name="Andreopoulos B."/>
            <person name="Pangilinan J."/>
            <person name="Lipzen A."/>
            <person name="Riley R."/>
            <person name="Ahrendt S."/>
            <person name="Ng V."/>
            <person name="Barry K."/>
            <person name="Daum C."/>
            <person name="Grigoriev I.V."/>
            <person name="Hilden K.S."/>
            <person name="Makela M.R."/>
            <person name="de Vries R.P."/>
        </authorList>
    </citation>
    <scope>NUCLEOTIDE SEQUENCE [LARGE SCALE GENOMIC DNA]</scope>
    <source>
        <strain evidence="1">OM18370.1</strain>
    </source>
</reference>
<evidence type="ECO:0000313" key="1">
    <source>
        <dbReference type="EMBL" id="TBU26519.1"/>
    </source>
</evidence>
<proteinExistence type="predicted"/>
<organism evidence="1">
    <name type="scientific">Dichomitus squalens</name>
    <dbReference type="NCBI Taxonomy" id="114155"/>
    <lineage>
        <taxon>Eukaryota</taxon>
        <taxon>Fungi</taxon>
        <taxon>Dikarya</taxon>
        <taxon>Basidiomycota</taxon>
        <taxon>Agaricomycotina</taxon>
        <taxon>Agaricomycetes</taxon>
        <taxon>Polyporales</taxon>
        <taxon>Polyporaceae</taxon>
        <taxon>Dichomitus</taxon>
    </lineage>
</organism>
<dbReference type="Proteomes" id="UP000292957">
    <property type="component" value="Unassembled WGS sequence"/>
</dbReference>
<dbReference type="EMBL" id="ML143444">
    <property type="protein sequence ID" value="TBU26519.1"/>
    <property type="molecule type" value="Genomic_DNA"/>
</dbReference>
<protein>
    <submittedName>
        <fullName evidence="1">Uncharacterized protein</fullName>
    </submittedName>
</protein>